<evidence type="ECO:0000313" key="4">
    <source>
        <dbReference type="Proteomes" id="UP001189624"/>
    </source>
</evidence>
<dbReference type="InterPro" id="IPR035979">
    <property type="entry name" value="RBD_domain_sf"/>
</dbReference>
<dbReference type="Gene3D" id="3.30.70.330">
    <property type="match status" value="1"/>
</dbReference>
<proteinExistence type="predicted"/>
<sequence>MASSLGIDEGVSATKVVHLRNLPQQCSPEDLIGLCSPFGKVVNLLCNVGPNKNQGFVEFGDISEAISMVSNYVSSSDPVKLHGRKIYVQLSDRPEIVVGRSKEISCS</sequence>
<dbReference type="InterPro" id="IPR000504">
    <property type="entry name" value="RRM_dom"/>
</dbReference>
<dbReference type="AlphaFoldDB" id="A0AA86SF36"/>
<dbReference type="SUPFAM" id="SSF54928">
    <property type="entry name" value="RNA-binding domain, RBD"/>
    <property type="match status" value="1"/>
</dbReference>
<dbReference type="PANTHER" id="PTHR15592">
    <property type="entry name" value="MATRIN 3/NUCLEAR PROTEIN 220-RELATED"/>
    <property type="match status" value="1"/>
</dbReference>
<evidence type="ECO:0000259" key="2">
    <source>
        <dbReference type="PROSITE" id="PS50102"/>
    </source>
</evidence>
<organism evidence="3 4">
    <name type="scientific">Sphenostylis stenocarpa</name>
    <dbReference type="NCBI Taxonomy" id="92480"/>
    <lineage>
        <taxon>Eukaryota</taxon>
        <taxon>Viridiplantae</taxon>
        <taxon>Streptophyta</taxon>
        <taxon>Embryophyta</taxon>
        <taxon>Tracheophyta</taxon>
        <taxon>Spermatophyta</taxon>
        <taxon>Magnoliopsida</taxon>
        <taxon>eudicotyledons</taxon>
        <taxon>Gunneridae</taxon>
        <taxon>Pentapetalae</taxon>
        <taxon>rosids</taxon>
        <taxon>fabids</taxon>
        <taxon>Fabales</taxon>
        <taxon>Fabaceae</taxon>
        <taxon>Papilionoideae</taxon>
        <taxon>50 kb inversion clade</taxon>
        <taxon>NPAAA clade</taxon>
        <taxon>indigoferoid/millettioid clade</taxon>
        <taxon>Phaseoleae</taxon>
        <taxon>Sphenostylis</taxon>
    </lineage>
</organism>
<keyword evidence="1" id="KW-0694">RNA-binding</keyword>
<accession>A0AA86SF36</accession>
<dbReference type="Gramene" id="rna-AYBTSS11_LOCUS12437">
    <property type="protein sequence ID" value="CAJ1947017.1"/>
    <property type="gene ID" value="gene-AYBTSS11_LOCUS12437"/>
</dbReference>
<feature type="domain" description="RRM" evidence="2">
    <location>
        <begin position="15"/>
        <end position="93"/>
    </location>
</feature>
<gene>
    <name evidence="3" type="ORF">AYBTSS11_LOCUS12437</name>
</gene>
<protein>
    <recommendedName>
        <fullName evidence="2">RRM domain-containing protein</fullName>
    </recommendedName>
</protein>
<evidence type="ECO:0000256" key="1">
    <source>
        <dbReference type="PROSITE-ProRule" id="PRU00176"/>
    </source>
</evidence>
<dbReference type="PROSITE" id="PS50102">
    <property type="entry name" value="RRM"/>
    <property type="match status" value="1"/>
</dbReference>
<dbReference type="Pfam" id="PF00076">
    <property type="entry name" value="RRM_1"/>
    <property type="match status" value="1"/>
</dbReference>
<evidence type="ECO:0000313" key="3">
    <source>
        <dbReference type="EMBL" id="CAJ1947017.1"/>
    </source>
</evidence>
<keyword evidence="4" id="KW-1185">Reference proteome</keyword>
<dbReference type="SMART" id="SM00360">
    <property type="entry name" value="RRM"/>
    <property type="match status" value="1"/>
</dbReference>
<dbReference type="GO" id="GO:0003723">
    <property type="term" value="F:RNA binding"/>
    <property type="evidence" value="ECO:0007669"/>
    <property type="project" value="UniProtKB-UniRule"/>
</dbReference>
<name>A0AA86SF36_9FABA</name>
<dbReference type="EMBL" id="OY731401">
    <property type="protein sequence ID" value="CAJ1947017.1"/>
    <property type="molecule type" value="Genomic_DNA"/>
</dbReference>
<reference evidence="3" key="1">
    <citation type="submission" date="2023-10" db="EMBL/GenBank/DDBJ databases">
        <authorList>
            <person name="Domelevo Entfellner J.-B."/>
        </authorList>
    </citation>
    <scope>NUCLEOTIDE SEQUENCE</scope>
</reference>
<dbReference type="InterPro" id="IPR012677">
    <property type="entry name" value="Nucleotide-bd_a/b_plait_sf"/>
</dbReference>
<dbReference type="Proteomes" id="UP001189624">
    <property type="component" value="Chromosome 4"/>
</dbReference>